<accession>A0A1R0H624</accession>
<evidence type="ECO:0000313" key="1">
    <source>
        <dbReference type="EMBL" id="OLY84662.1"/>
    </source>
</evidence>
<gene>
    <name evidence="1" type="ORF">AYI68_g1168</name>
</gene>
<dbReference type="OrthoDB" id="6375174at2759"/>
<comment type="caution">
    <text evidence="1">The sequence shown here is derived from an EMBL/GenBank/DDBJ whole genome shotgun (WGS) entry which is preliminary data.</text>
</comment>
<dbReference type="InterPro" id="IPR029021">
    <property type="entry name" value="Prot-tyrosine_phosphatase-like"/>
</dbReference>
<protein>
    <submittedName>
        <fullName evidence="1">Putative tyrosine-protein phosphatase</fullName>
    </submittedName>
</protein>
<name>A0A1R0H624_9FUNG</name>
<dbReference type="EMBL" id="LSSL01000415">
    <property type="protein sequence ID" value="OLY84662.1"/>
    <property type="molecule type" value="Genomic_DNA"/>
</dbReference>
<dbReference type="Gene3D" id="3.90.190.10">
    <property type="entry name" value="Protein tyrosine phosphatase superfamily"/>
    <property type="match status" value="1"/>
</dbReference>
<keyword evidence="2" id="KW-1185">Reference proteome</keyword>
<organism evidence="1 2">
    <name type="scientific">Smittium mucronatum</name>
    <dbReference type="NCBI Taxonomy" id="133383"/>
    <lineage>
        <taxon>Eukaryota</taxon>
        <taxon>Fungi</taxon>
        <taxon>Fungi incertae sedis</taxon>
        <taxon>Zoopagomycota</taxon>
        <taxon>Kickxellomycotina</taxon>
        <taxon>Harpellomycetes</taxon>
        <taxon>Harpellales</taxon>
        <taxon>Legeriomycetaceae</taxon>
        <taxon>Smittium</taxon>
    </lineage>
</organism>
<dbReference type="Proteomes" id="UP000187455">
    <property type="component" value="Unassembled WGS sequence"/>
</dbReference>
<sequence>MNQESVSKILAEILVGCLRRLQCWAMTGIFDEFQRFTSNRINVADQEFIEAFDFPVKLKEKNTPPWFQE</sequence>
<dbReference type="STRING" id="133383.A0A1R0H624"/>
<dbReference type="Pfam" id="PF03162">
    <property type="entry name" value="Y_phosphatase2"/>
    <property type="match status" value="1"/>
</dbReference>
<dbReference type="AlphaFoldDB" id="A0A1R0H624"/>
<dbReference type="InterPro" id="IPR004861">
    <property type="entry name" value="Siw14-like"/>
</dbReference>
<proteinExistence type="predicted"/>
<reference evidence="1 2" key="1">
    <citation type="journal article" date="2016" name="Mol. Biol. Evol.">
        <title>Genome-Wide Survey of Gut Fungi (Harpellales) Reveals the First Horizontally Transferred Ubiquitin Gene from a Mosquito Host.</title>
        <authorList>
            <person name="Wang Y."/>
            <person name="White M.M."/>
            <person name="Kvist S."/>
            <person name="Moncalvo J.M."/>
        </authorList>
    </citation>
    <scope>NUCLEOTIDE SEQUENCE [LARGE SCALE GENOMIC DNA]</scope>
    <source>
        <strain evidence="1 2">ALG-7-W6</strain>
    </source>
</reference>
<evidence type="ECO:0000313" key="2">
    <source>
        <dbReference type="Proteomes" id="UP000187455"/>
    </source>
</evidence>